<dbReference type="PANTHER" id="PTHR48081">
    <property type="entry name" value="AB HYDROLASE SUPERFAMILY PROTEIN C4A8.06C"/>
    <property type="match status" value="1"/>
</dbReference>
<evidence type="ECO:0000313" key="4">
    <source>
        <dbReference type="Proteomes" id="UP000288859"/>
    </source>
</evidence>
<name>A0A438MVQ3_EXOME</name>
<protein>
    <recommendedName>
        <fullName evidence="2">Alpha/beta hydrolase fold-3 domain-containing protein</fullName>
    </recommendedName>
</protein>
<comment type="caution">
    <text evidence="3">The sequence shown here is derived from an EMBL/GenBank/DDBJ whole genome shotgun (WGS) entry which is preliminary data.</text>
</comment>
<feature type="domain" description="Alpha/beta hydrolase fold-3" evidence="2">
    <location>
        <begin position="94"/>
        <end position="304"/>
    </location>
</feature>
<proteinExistence type="predicted"/>
<dbReference type="PANTHER" id="PTHR48081:SF8">
    <property type="entry name" value="ALPHA_BETA HYDROLASE FOLD-3 DOMAIN-CONTAINING PROTEIN-RELATED"/>
    <property type="match status" value="1"/>
</dbReference>
<evidence type="ECO:0000259" key="2">
    <source>
        <dbReference type="Pfam" id="PF07859"/>
    </source>
</evidence>
<dbReference type="EMBL" id="NAJM01000044">
    <property type="protein sequence ID" value="RVX67840.1"/>
    <property type="molecule type" value="Genomic_DNA"/>
</dbReference>
<dbReference type="Proteomes" id="UP000288859">
    <property type="component" value="Unassembled WGS sequence"/>
</dbReference>
<dbReference type="Gene3D" id="3.40.50.1820">
    <property type="entry name" value="alpha/beta hydrolase"/>
    <property type="match status" value="1"/>
</dbReference>
<dbReference type="InterPro" id="IPR013094">
    <property type="entry name" value="AB_hydrolase_3"/>
</dbReference>
<dbReference type="OrthoDB" id="408631at2759"/>
<dbReference type="VEuPathDB" id="FungiDB:PV10_05961"/>
<dbReference type="Pfam" id="PF07859">
    <property type="entry name" value="Abhydrolase_3"/>
    <property type="match status" value="1"/>
</dbReference>
<dbReference type="InterPro" id="IPR029058">
    <property type="entry name" value="AB_hydrolase_fold"/>
</dbReference>
<evidence type="ECO:0000256" key="1">
    <source>
        <dbReference type="ARBA" id="ARBA00022801"/>
    </source>
</evidence>
<organism evidence="3 4">
    <name type="scientific">Exophiala mesophila</name>
    <name type="common">Black yeast-like fungus</name>
    <dbReference type="NCBI Taxonomy" id="212818"/>
    <lineage>
        <taxon>Eukaryota</taxon>
        <taxon>Fungi</taxon>
        <taxon>Dikarya</taxon>
        <taxon>Ascomycota</taxon>
        <taxon>Pezizomycotina</taxon>
        <taxon>Eurotiomycetes</taxon>
        <taxon>Chaetothyriomycetidae</taxon>
        <taxon>Chaetothyriales</taxon>
        <taxon>Herpotrichiellaceae</taxon>
        <taxon>Exophiala</taxon>
    </lineage>
</organism>
<dbReference type="GO" id="GO:0016787">
    <property type="term" value="F:hydrolase activity"/>
    <property type="evidence" value="ECO:0007669"/>
    <property type="project" value="UniProtKB-KW"/>
</dbReference>
<reference evidence="3 4" key="1">
    <citation type="submission" date="2017-03" db="EMBL/GenBank/DDBJ databases">
        <title>Genomes of endolithic fungi from Antarctica.</title>
        <authorList>
            <person name="Coleine C."/>
            <person name="Masonjones S."/>
            <person name="Stajich J.E."/>
        </authorList>
    </citation>
    <scope>NUCLEOTIDE SEQUENCE [LARGE SCALE GENOMIC DNA]</scope>
    <source>
        <strain evidence="3 4">CCFEE 6314</strain>
    </source>
</reference>
<gene>
    <name evidence="3" type="ORF">B0A52_07768</name>
</gene>
<dbReference type="AlphaFoldDB" id="A0A438MVQ3"/>
<dbReference type="InterPro" id="IPR050300">
    <property type="entry name" value="GDXG_lipolytic_enzyme"/>
</dbReference>
<dbReference type="SUPFAM" id="SSF53474">
    <property type="entry name" value="alpha/beta-Hydrolases"/>
    <property type="match status" value="1"/>
</dbReference>
<keyword evidence="1" id="KW-0378">Hydrolase</keyword>
<evidence type="ECO:0000313" key="3">
    <source>
        <dbReference type="EMBL" id="RVX67840.1"/>
    </source>
</evidence>
<sequence length="328" mass="36424">MEGLLVQRNPASPEVLEERRAKITQLSAMFFKMPQLTQCNSAQEFRDMRTNGTNGFPKPWLFDGATTIEATARDGHKIALRAVNPTNAKRGFALHYHSGGYVIGSAASQDAFLVDMAKRLDMTIISVEYRMAPEHEFPVPQHDCIDAAVWALSEEGQKAIDAGGPLNFLIGDSAGSNAVALVALALRDEFKIEVRTRIKALIMNYGLFDVSETPSNKQYKGSCMVTRQALTDYTEIGYRNVPKEDYRKPHISPLYADLSNLPPAIFSCGDEDALIDDSIFMATRWYLAGNKTELQIYPEAYHIFNLNTVAEAAIECNTKIAEFALKSL</sequence>
<accession>A0A438MVQ3</accession>